<keyword evidence="1" id="KW-1133">Transmembrane helix</keyword>
<evidence type="ECO:0000313" key="3">
    <source>
        <dbReference type="EMBL" id="CAI2369632.1"/>
    </source>
</evidence>
<protein>
    <submittedName>
        <fullName evidence="3">Uncharacterized protein</fullName>
    </submittedName>
</protein>
<dbReference type="Proteomes" id="UP001295684">
    <property type="component" value="Unassembled WGS sequence"/>
</dbReference>
<comment type="caution">
    <text evidence="3">The sequence shown here is derived from an EMBL/GenBank/DDBJ whole genome shotgun (WGS) entry which is preliminary data.</text>
</comment>
<dbReference type="AlphaFoldDB" id="A0AAD1UJ01"/>
<evidence type="ECO:0000256" key="1">
    <source>
        <dbReference type="SAM" id="Phobius"/>
    </source>
</evidence>
<organism evidence="3 4">
    <name type="scientific">Euplotes crassus</name>
    <dbReference type="NCBI Taxonomy" id="5936"/>
    <lineage>
        <taxon>Eukaryota</taxon>
        <taxon>Sar</taxon>
        <taxon>Alveolata</taxon>
        <taxon>Ciliophora</taxon>
        <taxon>Intramacronucleata</taxon>
        <taxon>Spirotrichea</taxon>
        <taxon>Hypotrichia</taxon>
        <taxon>Euplotida</taxon>
        <taxon>Euplotidae</taxon>
        <taxon>Moneuplotes</taxon>
    </lineage>
</organism>
<keyword evidence="1" id="KW-0812">Transmembrane</keyword>
<evidence type="ECO:0000256" key="2">
    <source>
        <dbReference type="SAM" id="SignalP"/>
    </source>
</evidence>
<gene>
    <name evidence="3" type="ORF">ECRASSUSDP1_LOCUS10935</name>
</gene>
<evidence type="ECO:0000313" key="4">
    <source>
        <dbReference type="Proteomes" id="UP001295684"/>
    </source>
</evidence>
<keyword evidence="1" id="KW-0472">Membrane</keyword>
<name>A0AAD1UJ01_EUPCR</name>
<feature type="signal peptide" evidence="2">
    <location>
        <begin position="1"/>
        <end position="25"/>
    </location>
</feature>
<dbReference type="EMBL" id="CAMPGE010010786">
    <property type="protein sequence ID" value="CAI2369632.1"/>
    <property type="molecule type" value="Genomic_DNA"/>
</dbReference>
<accession>A0AAD1UJ01</accession>
<reference evidence="3" key="1">
    <citation type="submission" date="2023-07" db="EMBL/GenBank/DDBJ databases">
        <authorList>
            <consortium name="AG Swart"/>
            <person name="Singh M."/>
            <person name="Singh A."/>
            <person name="Seah K."/>
            <person name="Emmerich C."/>
        </authorList>
    </citation>
    <scope>NUCLEOTIDE SEQUENCE</scope>
    <source>
        <strain evidence="3">DP1</strain>
    </source>
</reference>
<feature type="transmembrane region" description="Helical" evidence="1">
    <location>
        <begin position="45"/>
        <end position="65"/>
    </location>
</feature>
<keyword evidence="4" id="KW-1185">Reference proteome</keyword>
<feature type="chain" id="PRO_5042205970" evidence="2">
    <location>
        <begin position="26"/>
        <end position="114"/>
    </location>
</feature>
<sequence length="114" mass="12774">MEGSISNIRLITLIVLMLAASSSHGIILKFMDTVEVDGEPFEHPFFQTLAMFIGNSFCMLIYLYIKRQSIQKYGSIEESPTMRRAIASGLKTKINPAIFVIPMLIDAASSTMFY</sequence>
<keyword evidence="2" id="KW-0732">Signal</keyword>
<proteinExistence type="predicted"/>